<dbReference type="AlphaFoldDB" id="K0RZ64"/>
<evidence type="ECO:0000313" key="3">
    <source>
        <dbReference type="Proteomes" id="UP000266841"/>
    </source>
</evidence>
<gene>
    <name evidence="2" type="ORF">THAOC_22203</name>
</gene>
<keyword evidence="1" id="KW-0732">Signal</keyword>
<protein>
    <submittedName>
        <fullName evidence="2">Uncharacterized protein</fullName>
    </submittedName>
</protein>
<keyword evidence="3" id="KW-1185">Reference proteome</keyword>
<dbReference type="eggNOG" id="ENOG502RIF7">
    <property type="taxonomic scope" value="Eukaryota"/>
</dbReference>
<dbReference type="OrthoDB" id="407947at2759"/>
<dbReference type="EMBL" id="AGNL01027197">
    <property type="protein sequence ID" value="EJK57724.1"/>
    <property type="molecule type" value="Genomic_DNA"/>
</dbReference>
<accession>K0RZ64</accession>
<evidence type="ECO:0000256" key="1">
    <source>
        <dbReference type="SAM" id="SignalP"/>
    </source>
</evidence>
<feature type="chain" id="PRO_5003840690" evidence="1">
    <location>
        <begin position="19"/>
        <end position="991"/>
    </location>
</feature>
<sequence length="991" mass="112040">MNLSVGILVLGLLISSVAIVEYFSESLIYAGESGQQINNANITTSSAAPIVNKIKEANRLERFDELERYIINDYDAKPPFSNFLPAVAGIYGKPLWSFYVNRGQGISSFGVKSKDYPLMEFFTANEAYQNTHLLGFRTFYQGYRNSGWGKVSESFVLEPFDAARSRFEQIQDKSSLPSRQMYIGSNEVQIREVDHVNRIETNVTYFTLPEENFGAFVRRTTIANTDKDRPLYISILDGLARMQPAGGKLDILLKTIGRTLEGYKGLDQADHGTMPFYRMSTEPSDAASVVYEEGGHFVLSFNENERNNLLPIVYDTSKVFGEDKSLSRPVGLYSKSIADIVEGPQYGAARTSSAFAAVRDVVIYPGQSITIASFYGKARSISDVPVIARRIVQGGFARYKLTRARELITQITASVETRTASKAFNAHVQQMYLDNSLRGGVPVLLGEIDDVSHSQNADEDARLKPYHLFSRIHGDLERDYNFFVIDNTYFSEGPGNFRDVAQNRRNDVIFNPRIGSFVVKQFFSFVQFDGYNPLSVESIVFNIYDKGECDRLATIAVGHADGHRAHREALAGILCDGSFRPGQLADMITISPMAVEEDGFWADHFTYLLDLLDSYLKIYPDKEESLLFDSLLPYYFSTRVVRPRSKKYVLSKTYDGTSYHVRQLKPSHTEAIRRQQIEKFRNNLTGWYEAEAQFHHDHAKRVIRSSIMGKLFLLVAVKFASRDPAGMGIEYEGGKPGWNDAMNGLVGMLGSGLPETYELLNLLRYVRTAVKKFHRPIEVPKELAVLIHKINIGLDRLDARDQESGPDLSATQDVVPSRLFDYWDFVSTAREQYRGKLNHMSGDMNTFYVNDIINLLDRWTDQVELGIARANKIGSHGKDESDNELGISPTYFAYNVSKWQTTDLYNDVGHPFVRALEMRVIRFPLFLEGVVRKMKTIQSKEEAAEMYSLVYRSGLRDPQLGMYAISSNLKGQSFDIGRVLSFAPGWLENQR</sequence>
<name>K0RZ64_THAOC</name>
<dbReference type="Proteomes" id="UP000266841">
    <property type="component" value="Unassembled WGS sequence"/>
</dbReference>
<dbReference type="OMA" id="DGHVQQM"/>
<feature type="signal peptide" evidence="1">
    <location>
        <begin position="1"/>
        <end position="18"/>
    </location>
</feature>
<reference evidence="2 3" key="1">
    <citation type="journal article" date="2012" name="Genome Biol.">
        <title>Genome and low-iron response of an oceanic diatom adapted to chronic iron limitation.</title>
        <authorList>
            <person name="Lommer M."/>
            <person name="Specht M."/>
            <person name="Roy A.S."/>
            <person name="Kraemer L."/>
            <person name="Andreson R."/>
            <person name="Gutowska M.A."/>
            <person name="Wolf J."/>
            <person name="Bergner S.V."/>
            <person name="Schilhabel M.B."/>
            <person name="Klostermeier U.C."/>
            <person name="Beiko R.G."/>
            <person name="Rosenstiel P."/>
            <person name="Hippler M."/>
            <person name="Laroche J."/>
        </authorList>
    </citation>
    <scope>NUCLEOTIDE SEQUENCE [LARGE SCALE GENOMIC DNA]</scope>
    <source>
        <strain evidence="2 3">CCMP1005</strain>
    </source>
</reference>
<proteinExistence type="predicted"/>
<comment type="caution">
    <text evidence="2">The sequence shown here is derived from an EMBL/GenBank/DDBJ whole genome shotgun (WGS) entry which is preliminary data.</text>
</comment>
<organism evidence="2 3">
    <name type="scientific">Thalassiosira oceanica</name>
    <name type="common">Marine diatom</name>
    <dbReference type="NCBI Taxonomy" id="159749"/>
    <lineage>
        <taxon>Eukaryota</taxon>
        <taxon>Sar</taxon>
        <taxon>Stramenopiles</taxon>
        <taxon>Ochrophyta</taxon>
        <taxon>Bacillariophyta</taxon>
        <taxon>Coscinodiscophyceae</taxon>
        <taxon>Thalassiosirophycidae</taxon>
        <taxon>Thalassiosirales</taxon>
        <taxon>Thalassiosiraceae</taxon>
        <taxon>Thalassiosira</taxon>
    </lineage>
</organism>
<evidence type="ECO:0000313" key="2">
    <source>
        <dbReference type="EMBL" id="EJK57724.1"/>
    </source>
</evidence>